<reference evidence="7" key="1">
    <citation type="journal article" date="2019" name="Int. J. Syst. Evol. Microbiol.">
        <title>The Global Catalogue of Microorganisms (GCM) 10K type strain sequencing project: providing services to taxonomists for standard genome sequencing and annotation.</title>
        <authorList>
            <consortium name="The Broad Institute Genomics Platform"/>
            <consortium name="The Broad Institute Genome Sequencing Center for Infectious Disease"/>
            <person name="Wu L."/>
            <person name="Ma J."/>
        </authorList>
    </citation>
    <scope>NUCLEOTIDE SEQUENCE [LARGE SCALE GENOMIC DNA]</scope>
    <source>
        <strain evidence="7">ZS-35-S2</strain>
    </source>
</reference>
<dbReference type="Gene3D" id="1.10.10.10">
    <property type="entry name" value="Winged helix-like DNA-binding domain superfamily/Winged helix DNA-binding domain"/>
    <property type="match status" value="1"/>
</dbReference>
<comment type="caution">
    <text evidence="6">The sequence shown here is derived from an EMBL/GenBank/DDBJ whole genome shotgun (WGS) entry which is preliminary data.</text>
</comment>
<evidence type="ECO:0000256" key="1">
    <source>
        <dbReference type="ARBA" id="ARBA00023015"/>
    </source>
</evidence>
<gene>
    <name evidence="6" type="ORF">ACFSKQ_16050</name>
</gene>
<organism evidence="6 7">
    <name type="scientific">Aureimonas populi</name>
    <dbReference type="NCBI Taxonomy" id="1701758"/>
    <lineage>
        <taxon>Bacteria</taxon>
        <taxon>Pseudomonadati</taxon>
        <taxon>Pseudomonadota</taxon>
        <taxon>Alphaproteobacteria</taxon>
        <taxon>Hyphomicrobiales</taxon>
        <taxon>Aurantimonadaceae</taxon>
        <taxon>Aureimonas</taxon>
    </lineage>
</organism>
<evidence type="ECO:0000256" key="3">
    <source>
        <dbReference type="ARBA" id="ARBA00023163"/>
    </source>
</evidence>
<dbReference type="SUPFAM" id="SSF48008">
    <property type="entry name" value="GntR ligand-binding domain-like"/>
    <property type="match status" value="1"/>
</dbReference>
<evidence type="ECO:0000256" key="2">
    <source>
        <dbReference type="ARBA" id="ARBA00023125"/>
    </source>
</evidence>
<protein>
    <submittedName>
        <fullName evidence="6">GntR family transcriptional regulator</fullName>
    </submittedName>
</protein>
<dbReference type="InterPro" id="IPR000524">
    <property type="entry name" value="Tscrpt_reg_HTH_GntR"/>
</dbReference>
<keyword evidence="2" id="KW-0238">DNA-binding</keyword>
<proteinExistence type="predicted"/>
<dbReference type="InterPro" id="IPR036390">
    <property type="entry name" value="WH_DNA-bd_sf"/>
</dbReference>
<dbReference type="SUPFAM" id="SSF46785">
    <property type="entry name" value="Winged helix' DNA-binding domain"/>
    <property type="match status" value="1"/>
</dbReference>
<dbReference type="RefSeq" id="WP_209737414.1">
    <property type="nucleotide sequence ID" value="NZ_CP072611.1"/>
</dbReference>
<dbReference type="InterPro" id="IPR036388">
    <property type="entry name" value="WH-like_DNA-bd_sf"/>
</dbReference>
<dbReference type="SMART" id="SM00895">
    <property type="entry name" value="FCD"/>
    <property type="match status" value="1"/>
</dbReference>
<dbReference type="EMBL" id="JBHUIJ010000022">
    <property type="protein sequence ID" value="MFD2238966.1"/>
    <property type="molecule type" value="Genomic_DNA"/>
</dbReference>
<feature type="compositionally biased region" description="Low complexity" evidence="4">
    <location>
        <begin position="307"/>
        <end position="319"/>
    </location>
</feature>
<dbReference type="InterPro" id="IPR008920">
    <property type="entry name" value="TF_FadR/GntR_C"/>
</dbReference>
<feature type="region of interest" description="Disordered" evidence="4">
    <location>
        <begin position="305"/>
        <end position="333"/>
    </location>
</feature>
<dbReference type="Pfam" id="PF00392">
    <property type="entry name" value="GntR"/>
    <property type="match status" value="1"/>
</dbReference>
<keyword evidence="1" id="KW-0805">Transcription regulation</keyword>
<dbReference type="Gene3D" id="1.20.120.530">
    <property type="entry name" value="GntR ligand-binding domain-like"/>
    <property type="match status" value="1"/>
</dbReference>
<keyword evidence="3" id="KW-0804">Transcription</keyword>
<dbReference type="Pfam" id="PF07729">
    <property type="entry name" value="FCD"/>
    <property type="match status" value="1"/>
</dbReference>
<dbReference type="PROSITE" id="PS50949">
    <property type="entry name" value="HTH_GNTR"/>
    <property type="match status" value="1"/>
</dbReference>
<evidence type="ECO:0000256" key="4">
    <source>
        <dbReference type="SAM" id="MobiDB-lite"/>
    </source>
</evidence>
<dbReference type="Proteomes" id="UP001597371">
    <property type="component" value="Unassembled WGS sequence"/>
</dbReference>
<dbReference type="PANTHER" id="PTHR43537">
    <property type="entry name" value="TRANSCRIPTIONAL REGULATOR, GNTR FAMILY"/>
    <property type="match status" value="1"/>
</dbReference>
<sequence>MMMVFVMVAGSGCRRSVDTFASRVPTPKTLCQKGFPLKRRALGEENEHKKYGLCTKRLHPSSGSRIDAPPIIGAGTRRRRPMEEAQVHQILTRVLASGIAAPGSKLGEQHLADIFSISRDRMRRVLQRLGYEGKLELVPNRGARTIDPGLADARIVYDARRVLEGGIALSLAERITTPEIDALFAHQDAERDAIAEGHPERALELGGALHMRLAELIDNPVLVGTLRTLVDRTSTLLLFFGPSDGPACSCREHRGIVEALSTREPMRAREAMCSHLSQVETRLRTRPRCEAIDIETLVRTEIRRSGAAAPAKGLPAAAPRSQRRKGGASEHVA</sequence>
<evidence type="ECO:0000313" key="6">
    <source>
        <dbReference type="EMBL" id="MFD2238966.1"/>
    </source>
</evidence>
<name>A0ABW5CQT8_9HYPH</name>
<dbReference type="InterPro" id="IPR011711">
    <property type="entry name" value="GntR_C"/>
</dbReference>
<accession>A0ABW5CQT8</accession>
<evidence type="ECO:0000313" key="7">
    <source>
        <dbReference type="Proteomes" id="UP001597371"/>
    </source>
</evidence>
<feature type="domain" description="HTH gntR-type" evidence="5">
    <location>
        <begin position="81"/>
        <end position="148"/>
    </location>
</feature>
<keyword evidence="7" id="KW-1185">Reference proteome</keyword>
<evidence type="ECO:0000259" key="5">
    <source>
        <dbReference type="PROSITE" id="PS50949"/>
    </source>
</evidence>
<dbReference type="PANTHER" id="PTHR43537:SF53">
    <property type="entry name" value="HTH-TYPE TRANSCRIPTIONAL REPRESSOR NANR"/>
    <property type="match status" value="1"/>
</dbReference>